<feature type="region of interest" description="Disordered" evidence="3">
    <location>
        <begin position="59"/>
        <end position="80"/>
    </location>
</feature>
<feature type="domain" description="Glycine zipper 2TM" evidence="5">
    <location>
        <begin position="134"/>
        <end position="174"/>
    </location>
</feature>
<dbReference type="AlphaFoldDB" id="A0A845HU30"/>
<dbReference type="Pfam" id="PF05433">
    <property type="entry name" value="Rick_17kDa_Anti"/>
    <property type="match status" value="1"/>
</dbReference>
<feature type="compositionally biased region" description="Polar residues" evidence="3">
    <location>
        <begin position="63"/>
        <end position="73"/>
    </location>
</feature>
<evidence type="ECO:0000256" key="4">
    <source>
        <dbReference type="SAM" id="Phobius"/>
    </source>
</evidence>
<gene>
    <name evidence="6" type="ORF">GTP23_05395</name>
</gene>
<dbReference type="InterPro" id="IPR008816">
    <property type="entry name" value="Gly_zipper_2TM_dom"/>
</dbReference>
<evidence type="ECO:0000256" key="2">
    <source>
        <dbReference type="ARBA" id="ARBA00023136"/>
    </source>
</evidence>
<feature type="transmembrane region" description="Helical" evidence="4">
    <location>
        <begin position="27"/>
        <end position="50"/>
    </location>
</feature>
<sequence length="221" mass="22386">MDTQHPTSNPAAQSTPQAPAARSLHPLILSAAVAVVLFCGVGSAAIMGWLPNTRANDSVPLASASSPSTSRNAPYSAPANLTPADAERYAAVDGSRALPENQQAARPAAAVCNSCGVISSIRSVEHRGQGTGVGAAGGAILGGLLGNQVGSGHGRQLATVAGAVGGAVAGNQVEGNMKTTHSWEIIVRMDNGARRVLHQSAQPQWHEGDAVRIVNGQLRAN</sequence>
<evidence type="ECO:0000259" key="5">
    <source>
        <dbReference type="Pfam" id="PF05433"/>
    </source>
</evidence>
<protein>
    <submittedName>
        <fullName evidence="6">Glycine zipper 2TM domain-containing protein</fullName>
    </submittedName>
</protein>
<comment type="subcellular location">
    <subcellularLocation>
        <location evidence="1">Membrane</location>
    </subcellularLocation>
</comment>
<evidence type="ECO:0000256" key="1">
    <source>
        <dbReference type="ARBA" id="ARBA00004370"/>
    </source>
</evidence>
<keyword evidence="4" id="KW-1133">Transmembrane helix</keyword>
<dbReference type="PANTHER" id="PTHR35603:SF2">
    <property type="entry name" value="OUTER MEMBRANE LIPOPROTEIN"/>
    <property type="match status" value="1"/>
</dbReference>
<keyword evidence="2 4" id="KW-0472">Membrane</keyword>
<dbReference type="GO" id="GO:0019867">
    <property type="term" value="C:outer membrane"/>
    <property type="evidence" value="ECO:0007669"/>
    <property type="project" value="InterPro"/>
</dbReference>
<keyword evidence="7" id="KW-1185">Reference proteome</keyword>
<reference evidence="6" key="1">
    <citation type="submission" date="2019-12" db="EMBL/GenBank/DDBJ databases">
        <title>Novel species isolated from a subtropical stream in China.</title>
        <authorList>
            <person name="Lu H."/>
        </authorList>
    </citation>
    <scope>NUCLEOTIDE SEQUENCE [LARGE SCALE GENOMIC DNA]</scope>
    <source>
        <strain evidence="6">FT93W</strain>
    </source>
</reference>
<dbReference type="PANTHER" id="PTHR35603">
    <property type="match status" value="1"/>
</dbReference>
<evidence type="ECO:0000256" key="3">
    <source>
        <dbReference type="SAM" id="MobiDB-lite"/>
    </source>
</evidence>
<dbReference type="Proteomes" id="UP000444316">
    <property type="component" value="Unassembled WGS sequence"/>
</dbReference>
<keyword evidence="4" id="KW-0812">Transmembrane</keyword>
<name>A0A845HU30_9BURK</name>
<dbReference type="RefSeq" id="WP_161034172.1">
    <property type="nucleotide sequence ID" value="NZ_WWCL01000001.1"/>
</dbReference>
<organism evidence="6 7">
    <name type="scientific">Duganella fentianensis</name>
    <dbReference type="NCBI Taxonomy" id="2692177"/>
    <lineage>
        <taxon>Bacteria</taxon>
        <taxon>Pseudomonadati</taxon>
        <taxon>Pseudomonadota</taxon>
        <taxon>Betaproteobacteria</taxon>
        <taxon>Burkholderiales</taxon>
        <taxon>Oxalobacteraceae</taxon>
        <taxon>Telluria group</taxon>
        <taxon>Duganella</taxon>
    </lineage>
</organism>
<evidence type="ECO:0000313" key="6">
    <source>
        <dbReference type="EMBL" id="MYN44509.1"/>
    </source>
</evidence>
<evidence type="ECO:0000313" key="7">
    <source>
        <dbReference type="Proteomes" id="UP000444316"/>
    </source>
</evidence>
<proteinExistence type="predicted"/>
<dbReference type="InterPro" id="IPR051407">
    <property type="entry name" value="Bact_OM_lipoprot/Surf_antigen"/>
</dbReference>
<accession>A0A845HU30</accession>
<comment type="caution">
    <text evidence="6">The sequence shown here is derived from an EMBL/GenBank/DDBJ whole genome shotgun (WGS) entry which is preliminary data.</text>
</comment>
<dbReference type="EMBL" id="WWCL01000001">
    <property type="protein sequence ID" value="MYN44509.1"/>
    <property type="molecule type" value="Genomic_DNA"/>
</dbReference>